<reference evidence="2" key="2">
    <citation type="submission" date="2023-05" db="EMBL/GenBank/DDBJ databases">
        <authorList>
            <consortium name="Lawrence Berkeley National Laboratory"/>
            <person name="Steindorff A."/>
            <person name="Hensen N."/>
            <person name="Bonometti L."/>
            <person name="Westerberg I."/>
            <person name="Brannstrom I.O."/>
            <person name="Guillou S."/>
            <person name="Cros-Aarteil S."/>
            <person name="Calhoun S."/>
            <person name="Haridas S."/>
            <person name="Kuo A."/>
            <person name="Mondo S."/>
            <person name="Pangilinan J."/>
            <person name="Riley R."/>
            <person name="Labutti K."/>
            <person name="Andreopoulos B."/>
            <person name="Lipzen A."/>
            <person name="Chen C."/>
            <person name="Yanf M."/>
            <person name="Daum C."/>
            <person name="Ng V."/>
            <person name="Clum A."/>
            <person name="Ohm R."/>
            <person name="Martin F."/>
            <person name="Silar P."/>
            <person name="Natvig D."/>
            <person name="Lalanne C."/>
            <person name="Gautier V."/>
            <person name="Ament-Velasquez S.L."/>
            <person name="Kruys A."/>
            <person name="Hutchinson M.I."/>
            <person name="Powell A.J."/>
            <person name="Barry K."/>
            <person name="Miller A.N."/>
            <person name="Grigoriev I.V."/>
            <person name="Debuchy R."/>
            <person name="Gladieux P."/>
            <person name="Thoren M.H."/>
            <person name="Johannesson H."/>
        </authorList>
    </citation>
    <scope>NUCLEOTIDE SEQUENCE</scope>
    <source>
        <strain evidence="2">PSN293</strain>
    </source>
</reference>
<evidence type="ECO:0000313" key="3">
    <source>
        <dbReference type="Proteomes" id="UP001301769"/>
    </source>
</evidence>
<protein>
    <submittedName>
        <fullName evidence="2">Uncharacterized protein</fullName>
    </submittedName>
</protein>
<dbReference type="AlphaFoldDB" id="A0AAN6XUU6"/>
<reference evidence="2" key="1">
    <citation type="journal article" date="2023" name="Mol. Phylogenet. Evol.">
        <title>Genome-scale phylogeny and comparative genomics of the fungal order Sordariales.</title>
        <authorList>
            <person name="Hensen N."/>
            <person name="Bonometti L."/>
            <person name="Westerberg I."/>
            <person name="Brannstrom I.O."/>
            <person name="Guillou S."/>
            <person name="Cros-Aarteil S."/>
            <person name="Calhoun S."/>
            <person name="Haridas S."/>
            <person name="Kuo A."/>
            <person name="Mondo S."/>
            <person name="Pangilinan J."/>
            <person name="Riley R."/>
            <person name="LaButti K."/>
            <person name="Andreopoulos B."/>
            <person name="Lipzen A."/>
            <person name="Chen C."/>
            <person name="Yan M."/>
            <person name="Daum C."/>
            <person name="Ng V."/>
            <person name="Clum A."/>
            <person name="Steindorff A."/>
            <person name="Ohm R.A."/>
            <person name="Martin F."/>
            <person name="Silar P."/>
            <person name="Natvig D.O."/>
            <person name="Lalanne C."/>
            <person name="Gautier V."/>
            <person name="Ament-Velasquez S.L."/>
            <person name="Kruys A."/>
            <person name="Hutchinson M.I."/>
            <person name="Powell A.J."/>
            <person name="Barry K."/>
            <person name="Miller A.N."/>
            <person name="Grigoriev I.V."/>
            <person name="Debuchy R."/>
            <person name="Gladieux P."/>
            <person name="Hiltunen Thoren M."/>
            <person name="Johannesson H."/>
        </authorList>
    </citation>
    <scope>NUCLEOTIDE SEQUENCE</scope>
    <source>
        <strain evidence="2">PSN293</strain>
    </source>
</reference>
<evidence type="ECO:0000313" key="2">
    <source>
        <dbReference type="EMBL" id="KAK4207013.1"/>
    </source>
</evidence>
<feature type="transmembrane region" description="Helical" evidence="1">
    <location>
        <begin position="108"/>
        <end position="129"/>
    </location>
</feature>
<dbReference type="Proteomes" id="UP001301769">
    <property type="component" value="Unassembled WGS sequence"/>
</dbReference>
<proteinExistence type="predicted"/>
<sequence length="310" mass="33604">MSPSDSSYDRLMLVSSLYGPGAVGSWLCMVTSVLVTWTLNPRSRQRDSITNDLIAALSMPTFAASHVFYLLLFTTKPSQLDQAFLRSRTTLLTTPTPAGVQYAAAVEAPLIICDTFSVLGLILFALAAVRRFPRRVVAVLAVGFLAFSTETMIFAQTSGIAVVESNLTRPFLFNFFEIMVTILAIICLSLLGLFVLAVRPGDGLGRELQDLADEEILQMQPDNEARALLFHREARIISAIQPLSVITSVLSGIAATLAGSGILGTTKVMQSFSWGERLLFFIPKTSVSILDIDQLAALTIPACKAPLEQI</sequence>
<organism evidence="2 3">
    <name type="scientific">Rhypophila decipiens</name>
    <dbReference type="NCBI Taxonomy" id="261697"/>
    <lineage>
        <taxon>Eukaryota</taxon>
        <taxon>Fungi</taxon>
        <taxon>Dikarya</taxon>
        <taxon>Ascomycota</taxon>
        <taxon>Pezizomycotina</taxon>
        <taxon>Sordariomycetes</taxon>
        <taxon>Sordariomycetidae</taxon>
        <taxon>Sordariales</taxon>
        <taxon>Naviculisporaceae</taxon>
        <taxon>Rhypophila</taxon>
    </lineage>
</organism>
<feature type="transmembrane region" description="Helical" evidence="1">
    <location>
        <begin position="52"/>
        <end position="72"/>
    </location>
</feature>
<feature type="transmembrane region" description="Helical" evidence="1">
    <location>
        <begin position="175"/>
        <end position="198"/>
    </location>
</feature>
<gene>
    <name evidence="2" type="ORF">QBC37DRAFT_299647</name>
</gene>
<evidence type="ECO:0000256" key="1">
    <source>
        <dbReference type="SAM" id="Phobius"/>
    </source>
</evidence>
<keyword evidence="1" id="KW-0472">Membrane</keyword>
<keyword evidence="1" id="KW-1133">Transmembrane helix</keyword>
<feature type="transmembrane region" description="Helical" evidence="1">
    <location>
        <begin position="136"/>
        <end position="155"/>
    </location>
</feature>
<feature type="transmembrane region" description="Helical" evidence="1">
    <location>
        <begin position="20"/>
        <end position="40"/>
    </location>
</feature>
<keyword evidence="1" id="KW-0812">Transmembrane</keyword>
<comment type="caution">
    <text evidence="2">The sequence shown here is derived from an EMBL/GenBank/DDBJ whole genome shotgun (WGS) entry which is preliminary data.</text>
</comment>
<dbReference type="EMBL" id="MU858328">
    <property type="protein sequence ID" value="KAK4207013.1"/>
    <property type="molecule type" value="Genomic_DNA"/>
</dbReference>
<accession>A0AAN6XUU6</accession>
<name>A0AAN6XUU6_9PEZI</name>
<keyword evidence="3" id="KW-1185">Reference proteome</keyword>